<keyword evidence="4 7" id="KW-0378">Hydrolase</keyword>
<organism evidence="10 11">
    <name type="scientific">Gekko japonicus</name>
    <name type="common">Schlegel's Japanese gecko</name>
    <dbReference type="NCBI Taxonomy" id="146911"/>
    <lineage>
        <taxon>Eukaryota</taxon>
        <taxon>Metazoa</taxon>
        <taxon>Chordata</taxon>
        <taxon>Craniata</taxon>
        <taxon>Vertebrata</taxon>
        <taxon>Euteleostomi</taxon>
        <taxon>Lepidosauria</taxon>
        <taxon>Squamata</taxon>
        <taxon>Bifurcata</taxon>
        <taxon>Gekkota</taxon>
        <taxon>Gekkonidae</taxon>
        <taxon>Gekkoninae</taxon>
        <taxon>Gekko</taxon>
    </lineage>
</organism>
<dbReference type="Proteomes" id="UP000694871">
    <property type="component" value="Unplaced"/>
</dbReference>
<reference evidence="11" key="1">
    <citation type="submission" date="2025-08" db="UniProtKB">
        <authorList>
            <consortium name="RefSeq"/>
        </authorList>
    </citation>
    <scope>IDENTIFICATION</scope>
</reference>
<dbReference type="SMART" id="SM00450">
    <property type="entry name" value="RHOD"/>
    <property type="match status" value="1"/>
</dbReference>
<protein>
    <recommendedName>
        <fullName evidence="7">M-phase inducer phosphatase</fullName>
        <ecNumber evidence="7">3.1.3.48</ecNumber>
    </recommendedName>
</protein>
<evidence type="ECO:0000256" key="8">
    <source>
        <dbReference type="SAM" id="MobiDB-lite"/>
    </source>
</evidence>
<dbReference type="Pfam" id="PF06617">
    <property type="entry name" value="M-inducer_phosp"/>
    <property type="match status" value="1"/>
</dbReference>
<dbReference type="InterPro" id="IPR001763">
    <property type="entry name" value="Rhodanese-like_dom"/>
</dbReference>
<evidence type="ECO:0000256" key="5">
    <source>
        <dbReference type="ARBA" id="ARBA00022912"/>
    </source>
</evidence>
<evidence type="ECO:0000313" key="11">
    <source>
        <dbReference type="RefSeq" id="XP_015262887.1"/>
    </source>
</evidence>
<dbReference type="CDD" id="cd01530">
    <property type="entry name" value="Cdc25"/>
    <property type="match status" value="1"/>
</dbReference>
<dbReference type="PANTHER" id="PTHR10828:SF64">
    <property type="entry name" value="M-PHASE INDUCER PHOSPHATASE 3"/>
    <property type="match status" value="1"/>
</dbReference>
<feature type="compositionally biased region" description="Basic and acidic residues" evidence="8">
    <location>
        <begin position="96"/>
        <end position="108"/>
    </location>
</feature>
<dbReference type="GeneID" id="107107149"/>
<comment type="function">
    <text evidence="7">Tyrosine protein phosphatase which functions as a dosage-dependent inducer of mitotic progression.</text>
</comment>
<gene>
    <name evidence="11" type="primary">LOC107107149</name>
</gene>
<keyword evidence="2 7" id="KW-0132">Cell division</keyword>
<dbReference type="EC" id="3.1.3.48" evidence="7"/>
<evidence type="ECO:0000256" key="7">
    <source>
        <dbReference type="RuleBase" id="RU368028"/>
    </source>
</evidence>
<dbReference type="PRINTS" id="PR00716">
    <property type="entry name" value="MPIPHPHTASE"/>
</dbReference>
<keyword evidence="6 7" id="KW-0131">Cell cycle</keyword>
<evidence type="ECO:0000256" key="2">
    <source>
        <dbReference type="ARBA" id="ARBA00022618"/>
    </source>
</evidence>
<dbReference type="PROSITE" id="PS50206">
    <property type="entry name" value="RHODANESE_3"/>
    <property type="match status" value="1"/>
</dbReference>
<comment type="catalytic activity">
    <reaction evidence="7">
        <text>O-phospho-L-tyrosyl-[protein] + H2O = L-tyrosyl-[protein] + phosphate</text>
        <dbReference type="Rhea" id="RHEA:10684"/>
        <dbReference type="Rhea" id="RHEA-COMP:10136"/>
        <dbReference type="Rhea" id="RHEA-COMP:20101"/>
        <dbReference type="ChEBI" id="CHEBI:15377"/>
        <dbReference type="ChEBI" id="CHEBI:43474"/>
        <dbReference type="ChEBI" id="CHEBI:46858"/>
        <dbReference type="ChEBI" id="CHEBI:61978"/>
        <dbReference type="EC" id="3.1.3.48"/>
    </reaction>
</comment>
<name>A0ABM1JN50_GEKJA</name>
<dbReference type="PANTHER" id="PTHR10828">
    <property type="entry name" value="M-PHASE INDUCER PHOSPHATASE DUAL SPECIFICITY PHOSPHATASE CDC25"/>
    <property type="match status" value="1"/>
</dbReference>
<dbReference type="Pfam" id="PF00581">
    <property type="entry name" value="Rhodanese"/>
    <property type="match status" value="1"/>
</dbReference>
<proteinExistence type="inferred from homology"/>
<evidence type="ECO:0000259" key="9">
    <source>
        <dbReference type="PROSITE" id="PS50206"/>
    </source>
</evidence>
<sequence length="521" mass="59798">MSTNFPPVETDVPRLRFQFRSSCELLLNLLRDTEISLPFTPEPPLTPVSNLTQGFRNVGALAGDTPRRRLDLSNLSNGEEETAFNFSQSPRALEAGQKDSTEPQDNLRDSRRECAQLLQTEVLCSTPGTPGCIHQINWEINSPSMNKENEGSFFKYPGWQVPRSLLFWKRPPDSQLTRYAAALERGSLEEYEMKDLGSPIAAGATHRMPEALDGFPELCPEELEETEKPLAGHLSSMAVLLSGPLLSQDINVSEASMNKNRLFRSPSLPEKLNRPVLKQTVKNHGDETLMKVKQKHSPIQEQPDGVVLLKKTTSFSDMEIVRALDQDFGRRQLIGDFSNVFALPTVMGRHQDLRYITSQTMAALLHDQFQSLIEKFCIIDCRYPYEYHGGHIKGALNIHRQDDLFEHFLRKPLLPSAPQKRLVLIFHCEFSSERGPKMCRYLREEDRAMNEYPALHYPELYVLQGGYKDFFLEYKEMCEPHSYCPMHHQDFKAEMLKFRVKSKTRAGEWKRRDQIAHLMKL</sequence>
<dbReference type="SUPFAM" id="SSF52821">
    <property type="entry name" value="Rhodanese/Cell cycle control phosphatase"/>
    <property type="match status" value="1"/>
</dbReference>
<evidence type="ECO:0000256" key="1">
    <source>
        <dbReference type="ARBA" id="ARBA00011065"/>
    </source>
</evidence>
<comment type="similarity">
    <text evidence="1 7">Belongs to the MPI phosphatase family.</text>
</comment>
<keyword evidence="5 7" id="KW-0904">Protein phosphatase</keyword>
<dbReference type="InterPro" id="IPR036873">
    <property type="entry name" value="Rhodanese-like_dom_sf"/>
</dbReference>
<evidence type="ECO:0000256" key="6">
    <source>
        <dbReference type="ARBA" id="ARBA00023306"/>
    </source>
</evidence>
<feature type="region of interest" description="Disordered" evidence="8">
    <location>
        <begin position="89"/>
        <end position="108"/>
    </location>
</feature>
<dbReference type="Gene3D" id="3.40.250.10">
    <property type="entry name" value="Rhodanese-like domain"/>
    <property type="match status" value="1"/>
</dbReference>
<accession>A0ABM1JN50</accession>
<evidence type="ECO:0000256" key="4">
    <source>
        <dbReference type="ARBA" id="ARBA00022801"/>
    </source>
</evidence>
<dbReference type="RefSeq" id="XP_015262887.1">
    <property type="nucleotide sequence ID" value="XM_015407401.1"/>
</dbReference>
<keyword evidence="10" id="KW-1185">Reference proteome</keyword>
<evidence type="ECO:0000313" key="10">
    <source>
        <dbReference type="Proteomes" id="UP000694871"/>
    </source>
</evidence>
<evidence type="ECO:0000256" key="3">
    <source>
        <dbReference type="ARBA" id="ARBA00022776"/>
    </source>
</evidence>
<keyword evidence="3 7" id="KW-0498">Mitosis</keyword>
<dbReference type="InterPro" id="IPR000751">
    <property type="entry name" value="MPI_Phosphatase"/>
</dbReference>
<feature type="domain" description="Rhodanese" evidence="9">
    <location>
        <begin position="372"/>
        <end position="479"/>
    </location>
</feature>